<gene>
    <name evidence="1" type="ORF">AMLFYP55_02156</name>
</gene>
<dbReference type="RefSeq" id="WP_102722285.1">
    <property type="nucleotide sequence ID" value="NZ_CACRSS010000002.1"/>
</dbReference>
<dbReference type="EMBL" id="CACRSS010000002">
    <property type="protein sequence ID" value="VYS92752.1"/>
    <property type="molecule type" value="Genomic_DNA"/>
</dbReference>
<protein>
    <recommendedName>
        <fullName evidence="2">SprT-like domain-containing protein</fullName>
    </recommendedName>
</protein>
<evidence type="ECO:0000313" key="1">
    <source>
        <dbReference type="EMBL" id="VYS92752.1"/>
    </source>
</evidence>
<accession>A0A6N2SHR6</accession>
<organism evidence="1">
    <name type="scientific">Akkermansia muciniphila</name>
    <dbReference type="NCBI Taxonomy" id="239935"/>
    <lineage>
        <taxon>Bacteria</taxon>
        <taxon>Pseudomonadati</taxon>
        <taxon>Verrucomicrobiota</taxon>
        <taxon>Verrucomicrobiia</taxon>
        <taxon>Verrucomicrobiales</taxon>
        <taxon>Akkermansiaceae</taxon>
        <taxon>Akkermansia</taxon>
    </lineage>
</organism>
<reference evidence="1" key="1">
    <citation type="submission" date="2019-11" db="EMBL/GenBank/DDBJ databases">
        <authorList>
            <person name="Feng L."/>
        </authorList>
    </citation>
    <scope>NUCLEOTIDE SEQUENCE</scope>
    <source>
        <strain evidence="1">AMuciniphilaLFYP55</strain>
    </source>
</reference>
<dbReference type="AlphaFoldDB" id="A0A6N2SHR6"/>
<proteinExistence type="predicted"/>
<evidence type="ECO:0008006" key="2">
    <source>
        <dbReference type="Google" id="ProtNLM"/>
    </source>
</evidence>
<name>A0A6N2SHR6_9BACT</name>
<sequence>MSNLDTFKTYLTNNQNDEAINFLNNTYFQGDKTYQLKVKDFGGDHAHAKTGGTESSPCITFKPAYLRRILTSPTNEEEVFAKCISTLRHERMHVTQLIKGEFRTKTPDELEFMAYSEELLPDSALPALSDAMWEAAWKKADDHYGKLTIPSQAYQDRKALIDQLRANK</sequence>